<sequence length="132" mass="14101">MQRESVTPRPSQKPALRLAALLLGAGTMHFVAPKFFDSTVPTQLPGDARTYTYVSGVAELAIGTALAVPRTRRLGGGLAALLFVAVFPANINMAADWLKSPKTTTVQKTGALLRLPLQIPLVTEALKARRHA</sequence>
<reference evidence="2 3" key="1">
    <citation type="submission" date="2018-11" db="EMBL/GenBank/DDBJ databases">
        <title>Microbial catabolism of amino acid.</title>
        <authorList>
            <person name="Hibi M."/>
            <person name="Ogawa J."/>
        </authorList>
    </citation>
    <scope>NUCLEOTIDE SEQUENCE [LARGE SCALE GENOMIC DNA]</scope>
    <source>
        <strain evidence="2 3">C31-06</strain>
    </source>
</reference>
<keyword evidence="1" id="KW-0812">Transmembrane</keyword>
<feature type="transmembrane region" description="Helical" evidence="1">
    <location>
        <begin position="75"/>
        <end position="95"/>
    </location>
</feature>
<evidence type="ECO:0000313" key="3">
    <source>
        <dbReference type="Proteomes" id="UP000287519"/>
    </source>
</evidence>
<evidence type="ECO:0000313" key="2">
    <source>
        <dbReference type="EMBL" id="GCE37585.1"/>
    </source>
</evidence>
<protein>
    <recommendedName>
        <fullName evidence="4">DoxX family membrane protein</fullName>
    </recommendedName>
</protein>
<dbReference type="OrthoDB" id="3267646at2"/>
<dbReference type="PANTHER" id="PTHR36974">
    <property type="entry name" value="MEMBRANE PROTEIN-RELATED"/>
    <property type="match status" value="1"/>
</dbReference>
<dbReference type="AlphaFoldDB" id="A0A402C1U4"/>
<dbReference type="RefSeq" id="WP_124390343.1">
    <property type="nucleotide sequence ID" value="NZ_BHYM01000010.1"/>
</dbReference>
<accession>A0A402C1U4</accession>
<dbReference type="Proteomes" id="UP000287519">
    <property type="component" value="Unassembled WGS sequence"/>
</dbReference>
<name>A0A402C1U4_RHOWR</name>
<keyword evidence="1" id="KW-1133">Transmembrane helix</keyword>
<keyword evidence="3" id="KW-1185">Reference proteome</keyword>
<gene>
    <name evidence="2" type="ORF">Rhow_000161</name>
</gene>
<dbReference type="PANTHER" id="PTHR36974:SF1">
    <property type="entry name" value="DOXX FAMILY MEMBRANE PROTEIN"/>
    <property type="match status" value="1"/>
</dbReference>
<evidence type="ECO:0000256" key="1">
    <source>
        <dbReference type="SAM" id="Phobius"/>
    </source>
</evidence>
<evidence type="ECO:0008006" key="4">
    <source>
        <dbReference type="Google" id="ProtNLM"/>
    </source>
</evidence>
<proteinExistence type="predicted"/>
<keyword evidence="1" id="KW-0472">Membrane</keyword>
<organism evidence="2 3">
    <name type="scientific">Rhodococcus wratislaviensis</name>
    <name type="common">Tsukamurella wratislaviensis</name>
    <dbReference type="NCBI Taxonomy" id="44752"/>
    <lineage>
        <taxon>Bacteria</taxon>
        <taxon>Bacillati</taxon>
        <taxon>Actinomycetota</taxon>
        <taxon>Actinomycetes</taxon>
        <taxon>Mycobacteriales</taxon>
        <taxon>Nocardiaceae</taxon>
        <taxon>Rhodococcus</taxon>
    </lineage>
</organism>
<comment type="caution">
    <text evidence="2">The sequence shown here is derived from an EMBL/GenBank/DDBJ whole genome shotgun (WGS) entry which is preliminary data.</text>
</comment>
<dbReference type="EMBL" id="BHYM01000010">
    <property type="protein sequence ID" value="GCE37585.1"/>
    <property type="molecule type" value="Genomic_DNA"/>
</dbReference>